<dbReference type="PANTHER" id="PTHR36891">
    <property type="entry name" value="OS01G0127400 PROTEIN"/>
    <property type="match status" value="1"/>
</dbReference>
<protein>
    <recommendedName>
        <fullName evidence="3">DUF3326 domain-containing protein</fullName>
    </recommendedName>
</protein>
<name>A0A1Z4GPU4_9CYAN</name>
<evidence type="ECO:0000313" key="1">
    <source>
        <dbReference type="EMBL" id="BAY19535.1"/>
    </source>
</evidence>
<dbReference type="AlphaFoldDB" id="A0A1Z4GPU4"/>
<dbReference type="InterPro" id="IPR021763">
    <property type="entry name" value="DUF3326"/>
</dbReference>
<dbReference type="PANTHER" id="PTHR36891:SF1">
    <property type="entry name" value="OS01G0127400 PROTEIN"/>
    <property type="match status" value="1"/>
</dbReference>
<proteinExistence type="predicted"/>
<evidence type="ECO:0008006" key="3">
    <source>
        <dbReference type="Google" id="ProtNLM"/>
    </source>
</evidence>
<keyword evidence="2" id="KW-1185">Reference proteome</keyword>
<dbReference type="Pfam" id="PF11805">
    <property type="entry name" value="DUF3326"/>
    <property type="match status" value="1"/>
</dbReference>
<evidence type="ECO:0000313" key="2">
    <source>
        <dbReference type="Proteomes" id="UP000218287"/>
    </source>
</evidence>
<dbReference type="EMBL" id="AP018174">
    <property type="protein sequence ID" value="BAY19535.1"/>
    <property type="molecule type" value="Genomic_DNA"/>
</dbReference>
<dbReference type="Proteomes" id="UP000218287">
    <property type="component" value="Chromosome"/>
</dbReference>
<accession>A0A1Z4GPU4</accession>
<gene>
    <name evidence="1" type="ORF">NIES21_53980</name>
</gene>
<organism evidence="1 2">
    <name type="scientific">Anabaenopsis circularis NIES-21</name>
    <dbReference type="NCBI Taxonomy" id="1085406"/>
    <lineage>
        <taxon>Bacteria</taxon>
        <taxon>Bacillati</taxon>
        <taxon>Cyanobacteriota</taxon>
        <taxon>Cyanophyceae</taxon>
        <taxon>Nostocales</taxon>
        <taxon>Nodulariaceae</taxon>
        <taxon>Anabaenopsis</taxon>
    </lineage>
</organism>
<sequence>MTVLDFSSTQHAAQLPLPLTALSNATCFKSAEPPNAVAPQHSALKMRPYTAILIVPTGVGAAIGGYAGDAIPVARTLAQVCDRLITHPNVLNGASLYWNIPNAFYVEGFGLDKFASGCWGLRPVRNNKIGLLLDQGIEPELQLRHLQAVDAARATLGLTITDYVVTDAPLNVELRTSTSGASWGTIGNPDSLLRAAEILINKIGAEAIAVVARFPDDMDEDAVQNYRQGKGVDPLAGAEAVISHLLVRNLQIPCAHSPALASAPPYPDLSPRSAAEELGYTFLPSVLVGLSRAPQFIVEKQLFTSHPADIWADQIDVTIVPANACGSSALLSLSQSRCLIITVKDNQTQIQVPAQPLGIKSIQVNSYLEAVGVLVALKAGINPDTLILGQ</sequence>
<reference evidence="1 2" key="1">
    <citation type="submission" date="2017-06" db="EMBL/GenBank/DDBJ databases">
        <title>Genome sequencing of cyanobaciteial culture collection at National Institute for Environmental Studies (NIES).</title>
        <authorList>
            <person name="Hirose Y."/>
            <person name="Shimura Y."/>
            <person name="Fujisawa T."/>
            <person name="Nakamura Y."/>
            <person name="Kawachi M."/>
        </authorList>
    </citation>
    <scope>NUCLEOTIDE SEQUENCE [LARGE SCALE GENOMIC DNA]</scope>
    <source>
        <strain evidence="1 2">NIES-21</strain>
    </source>
</reference>